<dbReference type="PANTHER" id="PTHR22726:SF1">
    <property type="entry name" value="METALLOENDOPEPTIDASE OMA1, MITOCHONDRIAL"/>
    <property type="match status" value="1"/>
</dbReference>
<evidence type="ECO:0000313" key="11">
    <source>
        <dbReference type="Proteomes" id="UP000595894"/>
    </source>
</evidence>
<dbReference type="GO" id="GO:0046872">
    <property type="term" value="F:metal ion binding"/>
    <property type="evidence" value="ECO:0007669"/>
    <property type="project" value="UniProtKB-KW"/>
</dbReference>
<evidence type="ECO:0000256" key="3">
    <source>
        <dbReference type="ARBA" id="ARBA00022801"/>
    </source>
</evidence>
<comment type="cofactor">
    <cofactor evidence="6">
        <name>Zn(2+)</name>
        <dbReference type="ChEBI" id="CHEBI:29105"/>
    </cofactor>
    <text evidence="6">Binds 1 zinc ion per subunit.</text>
</comment>
<dbReference type="GO" id="GO:0016020">
    <property type="term" value="C:membrane"/>
    <property type="evidence" value="ECO:0007669"/>
    <property type="project" value="TreeGrafter"/>
</dbReference>
<gene>
    <name evidence="10" type="ORF">H5J25_07385</name>
</gene>
<proteinExistence type="inferred from homology"/>
<dbReference type="PROSITE" id="PS50106">
    <property type="entry name" value="PDZ"/>
    <property type="match status" value="1"/>
</dbReference>
<dbReference type="Pfam" id="PF01435">
    <property type="entry name" value="Peptidase_M48"/>
    <property type="match status" value="1"/>
</dbReference>
<evidence type="ECO:0000256" key="7">
    <source>
        <dbReference type="SAM" id="MobiDB-lite"/>
    </source>
</evidence>
<feature type="domain" description="PDZ" evidence="9">
    <location>
        <begin position="114"/>
        <end position="142"/>
    </location>
</feature>
<dbReference type="SUPFAM" id="SSF50156">
    <property type="entry name" value="PDZ domain-like"/>
    <property type="match status" value="1"/>
</dbReference>
<dbReference type="Gene3D" id="2.30.42.10">
    <property type="match status" value="1"/>
</dbReference>
<dbReference type="InterPro" id="IPR051156">
    <property type="entry name" value="Mito/Outer_Membr_Metalloprot"/>
</dbReference>
<protein>
    <submittedName>
        <fullName evidence="10">M48 family metalloprotease</fullName>
    </submittedName>
</protein>
<comment type="similarity">
    <text evidence="6">Belongs to the peptidase M48 family.</text>
</comment>
<feature type="signal peptide" evidence="8">
    <location>
        <begin position="1"/>
        <end position="26"/>
    </location>
</feature>
<organism evidence="10 11">
    <name type="scientific">Sphingomonas aliaeris</name>
    <dbReference type="NCBI Taxonomy" id="2759526"/>
    <lineage>
        <taxon>Bacteria</taxon>
        <taxon>Pseudomonadati</taxon>
        <taxon>Pseudomonadota</taxon>
        <taxon>Alphaproteobacteria</taxon>
        <taxon>Sphingomonadales</taxon>
        <taxon>Sphingomonadaceae</taxon>
        <taxon>Sphingomonas</taxon>
    </lineage>
</organism>
<evidence type="ECO:0000313" key="10">
    <source>
        <dbReference type="EMBL" id="QQV78454.1"/>
    </source>
</evidence>
<dbReference type="InterPro" id="IPR041489">
    <property type="entry name" value="PDZ_6"/>
</dbReference>
<keyword evidence="5 6" id="KW-0482">Metalloprotease</keyword>
<dbReference type="KEGG" id="sari:H5J25_07385"/>
<evidence type="ECO:0000256" key="5">
    <source>
        <dbReference type="ARBA" id="ARBA00023049"/>
    </source>
</evidence>
<dbReference type="AlphaFoldDB" id="A0A974NWQ8"/>
<evidence type="ECO:0000256" key="2">
    <source>
        <dbReference type="ARBA" id="ARBA00022723"/>
    </source>
</evidence>
<dbReference type="Gene3D" id="3.30.2010.10">
    <property type="entry name" value="Metalloproteases ('zincins'), catalytic domain"/>
    <property type="match status" value="1"/>
</dbReference>
<feature type="chain" id="PRO_5036962290" evidence="8">
    <location>
        <begin position="27"/>
        <end position="362"/>
    </location>
</feature>
<dbReference type="GO" id="GO:0004222">
    <property type="term" value="F:metalloendopeptidase activity"/>
    <property type="evidence" value="ECO:0007669"/>
    <property type="project" value="InterPro"/>
</dbReference>
<name>A0A974NWQ8_9SPHN</name>
<keyword evidence="8" id="KW-0732">Signal</keyword>
<keyword evidence="11" id="KW-1185">Reference proteome</keyword>
<evidence type="ECO:0000256" key="8">
    <source>
        <dbReference type="SAM" id="SignalP"/>
    </source>
</evidence>
<feature type="region of interest" description="Disordered" evidence="7">
    <location>
        <begin position="300"/>
        <end position="362"/>
    </location>
</feature>
<keyword evidence="4 6" id="KW-0862">Zinc</keyword>
<dbReference type="RefSeq" id="WP_202095379.1">
    <property type="nucleotide sequence ID" value="NZ_CP061035.1"/>
</dbReference>
<evidence type="ECO:0000259" key="9">
    <source>
        <dbReference type="PROSITE" id="PS50106"/>
    </source>
</evidence>
<evidence type="ECO:0000256" key="6">
    <source>
        <dbReference type="RuleBase" id="RU003983"/>
    </source>
</evidence>
<dbReference type="InterPro" id="IPR001478">
    <property type="entry name" value="PDZ"/>
</dbReference>
<dbReference type="EMBL" id="CP061035">
    <property type="protein sequence ID" value="QQV78454.1"/>
    <property type="molecule type" value="Genomic_DNA"/>
</dbReference>
<dbReference type="Proteomes" id="UP000595894">
    <property type="component" value="Chromosome"/>
</dbReference>
<dbReference type="PANTHER" id="PTHR22726">
    <property type="entry name" value="METALLOENDOPEPTIDASE OMA1"/>
    <property type="match status" value="1"/>
</dbReference>
<keyword evidence="2" id="KW-0479">Metal-binding</keyword>
<dbReference type="GO" id="GO:0051603">
    <property type="term" value="P:proteolysis involved in protein catabolic process"/>
    <property type="evidence" value="ECO:0007669"/>
    <property type="project" value="TreeGrafter"/>
</dbReference>
<dbReference type="Pfam" id="PF17820">
    <property type="entry name" value="PDZ_6"/>
    <property type="match status" value="1"/>
</dbReference>
<evidence type="ECO:0000256" key="1">
    <source>
        <dbReference type="ARBA" id="ARBA00022670"/>
    </source>
</evidence>
<dbReference type="InterPro" id="IPR036034">
    <property type="entry name" value="PDZ_sf"/>
</dbReference>
<keyword evidence="1 6" id="KW-0645">Protease</keyword>
<sequence length="362" mass="38593">MRFQVSFLLLSSLTITSAIIPTALVAAPNLIADGAKDRPAHSSSATSLPDPYLEGRAEDARVARISYRLTTVGAKRCLMLEPNIGLVLQHLSQFEQKDRAEIIAALPLDRGPGVIAIVLGGPAAEAGIHPGDILLDVNGVPIPSEPGLSQPFDAGRAHRRNDTVTDLLEKARMITVLREGAARTLTIAPVPACLSRVHLARSGQRNAFADGRHVFLTTGILALLRNDHELAFFIAHEMAHNILGHAAAMRSGAVESRKAVRQIESTADLLAGNLMIDSGYDPVVGAAALKRVGAPISACDCSPSTSQPRRESLPCARSLNGDAPNDATQLLPDSRGPPRCDTGRYSRGVRPPYQAASSRYRR</sequence>
<evidence type="ECO:0000256" key="4">
    <source>
        <dbReference type="ARBA" id="ARBA00022833"/>
    </source>
</evidence>
<accession>A0A974NWQ8</accession>
<keyword evidence="3 6" id="KW-0378">Hydrolase</keyword>
<dbReference type="InterPro" id="IPR001915">
    <property type="entry name" value="Peptidase_M48"/>
</dbReference>
<reference evidence="11" key="1">
    <citation type="submission" date="2020-09" db="EMBL/GenBank/DDBJ databases">
        <title>Sphingomonas sp., a new species isolated from pork steak.</title>
        <authorList>
            <person name="Heidler von Heilborn D."/>
        </authorList>
    </citation>
    <scope>NUCLEOTIDE SEQUENCE [LARGE SCALE GENOMIC DNA]</scope>
</reference>